<accession>A0AAW4BPH0</accession>
<dbReference type="SUPFAM" id="SSF53850">
    <property type="entry name" value="Periplasmic binding protein-like II"/>
    <property type="match status" value="1"/>
</dbReference>
<proteinExistence type="predicted"/>
<dbReference type="InterPro" id="IPR005119">
    <property type="entry name" value="LysR_subst-bd"/>
</dbReference>
<feature type="non-terminal residue" evidence="2">
    <location>
        <position position="1"/>
    </location>
</feature>
<protein>
    <submittedName>
        <fullName evidence="2">LysR family transcriptional regulator</fullName>
    </submittedName>
</protein>
<name>A0AAW4BPH0_VIBAN</name>
<organism evidence="2 3">
    <name type="scientific">Vibrio anguillarum</name>
    <name type="common">Listonella anguillarum</name>
    <dbReference type="NCBI Taxonomy" id="55601"/>
    <lineage>
        <taxon>Bacteria</taxon>
        <taxon>Pseudomonadati</taxon>
        <taxon>Pseudomonadota</taxon>
        <taxon>Gammaproteobacteria</taxon>
        <taxon>Vibrionales</taxon>
        <taxon>Vibrionaceae</taxon>
        <taxon>Vibrio</taxon>
    </lineage>
</organism>
<evidence type="ECO:0000313" key="2">
    <source>
        <dbReference type="EMBL" id="MBF4438136.1"/>
    </source>
</evidence>
<dbReference type="Gene3D" id="3.40.190.290">
    <property type="match status" value="1"/>
</dbReference>
<feature type="domain" description="LysR substrate-binding" evidence="1">
    <location>
        <begin position="3"/>
        <end position="81"/>
    </location>
</feature>
<evidence type="ECO:0000313" key="3">
    <source>
        <dbReference type="Proteomes" id="UP000786185"/>
    </source>
</evidence>
<comment type="caution">
    <text evidence="2">The sequence shown here is derived from an EMBL/GenBank/DDBJ whole genome shotgun (WGS) entry which is preliminary data.</text>
</comment>
<gene>
    <name evidence="2" type="ORF">ERJ77_27360</name>
</gene>
<dbReference type="AlphaFoldDB" id="A0AAW4BPH0"/>
<evidence type="ECO:0000259" key="1">
    <source>
        <dbReference type="Pfam" id="PF03466"/>
    </source>
</evidence>
<sequence>PVVICNNGKTLLNAALTDRGLMLAPSWGVDKYIESGELVEVATDFPINITQRADAGIFILYQRSKYQISKVKLCIDFIMHQLNID</sequence>
<dbReference type="EMBL" id="SCLC01001730">
    <property type="protein sequence ID" value="MBF4438136.1"/>
    <property type="molecule type" value="Genomic_DNA"/>
</dbReference>
<dbReference type="Pfam" id="PF03466">
    <property type="entry name" value="LysR_substrate"/>
    <property type="match status" value="1"/>
</dbReference>
<dbReference type="Proteomes" id="UP000786185">
    <property type="component" value="Unassembled WGS sequence"/>
</dbReference>
<reference evidence="2" key="1">
    <citation type="journal article" date="2021" name="PeerJ">
        <title>Analysis of 44 Vibrio anguillarum genomes reveals high genetic diversity.</title>
        <authorList>
            <person name="Hansen M.J."/>
            <person name="Dalsgaard I."/>
        </authorList>
    </citation>
    <scope>NUCLEOTIDE SEQUENCE</scope>
    <source>
        <strain evidence="2">850617-1/1</strain>
    </source>
</reference>